<comment type="caution">
    <text evidence="3">The sequence shown here is derived from an EMBL/GenBank/DDBJ whole genome shotgun (WGS) entry which is preliminary data.</text>
</comment>
<dbReference type="PANTHER" id="PTHR43317:SF3">
    <property type="entry name" value="BLR2883 PROTEIN"/>
    <property type="match status" value="1"/>
</dbReference>
<evidence type="ECO:0000256" key="1">
    <source>
        <dbReference type="ARBA" id="ARBA00023115"/>
    </source>
</evidence>
<feature type="region of interest" description="Disordered" evidence="2">
    <location>
        <begin position="205"/>
        <end position="226"/>
    </location>
</feature>
<dbReference type="Gene3D" id="3.40.50.150">
    <property type="entry name" value="Vaccinia Virus protein VP39"/>
    <property type="match status" value="1"/>
</dbReference>
<gene>
    <name evidence="3" type="ORF">DKT77_02000</name>
</gene>
<dbReference type="SUPFAM" id="SSF53335">
    <property type="entry name" value="S-adenosyl-L-methionine-dependent methyltransferases"/>
    <property type="match status" value="1"/>
</dbReference>
<organism evidence="3 4">
    <name type="scientific">Meridianimarinicoccus roseus</name>
    <dbReference type="NCBI Taxonomy" id="2072018"/>
    <lineage>
        <taxon>Bacteria</taxon>
        <taxon>Pseudomonadati</taxon>
        <taxon>Pseudomonadota</taxon>
        <taxon>Alphaproteobacteria</taxon>
        <taxon>Rhodobacterales</taxon>
        <taxon>Paracoccaceae</taxon>
        <taxon>Meridianimarinicoccus</taxon>
    </lineage>
</organism>
<sequence length="226" mass="23703">MQPWIPLATATAPQGGLLRLLRRGDEFSIRLEGGNELMNSRLGGSEEALATLALTRLGVRPCPVLLIGGLGMGFTLRAAQSALTGPARLVVSEIVPELADWAAGLMAPVFGDCLSDPRAEIRIGDVAAEIRATPGGFDAILLDVDNGPDGLTRDANGALYGEVGLREARRALRPGGVLAVWSAAPDAGFTRRLTRAGFETETHAVPAGRGRRGPRHTIWTARAPGS</sequence>
<dbReference type="EMBL" id="QGKU01000006">
    <property type="protein sequence ID" value="PWR04287.1"/>
    <property type="molecule type" value="Genomic_DNA"/>
</dbReference>
<keyword evidence="4" id="KW-1185">Reference proteome</keyword>
<evidence type="ECO:0000313" key="4">
    <source>
        <dbReference type="Proteomes" id="UP000245680"/>
    </source>
</evidence>
<name>A0A2V2LML1_9RHOB</name>
<keyword evidence="1" id="KW-0620">Polyamine biosynthesis</keyword>
<reference evidence="3 4" key="1">
    <citation type="submission" date="2018-05" db="EMBL/GenBank/DDBJ databases">
        <title>Rhodobacteraceae gen. nov., sp. nov. isolated from sea water.</title>
        <authorList>
            <person name="Ren Y."/>
        </authorList>
    </citation>
    <scope>NUCLEOTIDE SEQUENCE [LARGE SCALE GENOMIC DNA]</scope>
    <source>
        <strain evidence="3 4">TG-679</strain>
    </source>
</reference>
<dbReference type="OrthoDB" id="9793351at2"/>
<evidence type="ECO:0000313" key="3">
    <source>
        <dbReference type="EMBL" id="PWR04287.1"/>
    </source>
</evidence>
<protein>
    <submittedName>
        <fullName evidence="3">Spermidine synthase</fullName>
    </submittedName>
</protein>
<accession>A0A2V2LML1</accession>
<dbReference type="PANTHER" id="PTHR43317">
    <property type="entry name" value="THERMOSPERMINE SYNTHASE ACAULIS5"/>
    <property type="match status" value="1"/>
</dbReference>
<proteinExistence type="predicted"/>
<dbReference type="Proteomes" id="UP000245680">
    <property type="component" value="Unassembled WGS sequence"/>
</dbReference>
<dbReference type="InterPro" id="IPR029063">
    <property type="entry name" value="SAM-dependent_MTases_sf"/>
</dbReference>
<dbReference type="AlphaFoldDB" id="A0A2V2LML1"/>
<dbReference type="GO" id="GO:0006596">
    <property type="term" value="P:polyamine biosynthetic process"/>
    <property type="evidence" value="ECO:0007669"/>
    <property type="project" value="UniProtKB-KW"/>
</dbReference>
<dbReference type="RefSeq" id="WP_109810074.1">
    <property type="nucleotide sequence ID" value="NZ_QGKU01000006.1"/>
</dbReference>
<evidence type="ECO:0000256" key="2">
    <source>
        <dbReference type="SAM" id="MobiDB-lite"/>
    </source>
</evidence>